<name>A0A1M5IQH7_9FLAO</name>
<organism evidence="1 2">
    <name type="scientific">Flavobacterium micromati</name>
    <dbReference type="NCBI Taxonomy" id="229205"/>
    <lineage>
        <taxon>Bacteria</taxon>
        <taxon>Pseudomonadati</taxon>
        <taxon>Bacteroidota</taxon>
        <taxon>Flavobacteriia</taxon>
        <taxon>Flavobacteriales</taxon>
        <taxon>Flavobacteriaceae</taxon>
        <taxon>Flavobacterium</taxon>
    </lineage>
</organism>
<accession>A0A1M5IQH7</accession>
<evidence type="ECO:0000313" key="1">
    <source>
        <dbReference type="EMBL" id="SHG30584.1"/>
    </source>
</evidence>
<proteinExistence type="predicted"/>
<evidence type="ECO:0008006" key="3">
    <source>
        <dbReference type="Google" id="ProtNLM"/>
    </source>
</evidence>
<gene>
    <name evidence="1" type="ORF">SAMN05444372_104201</name>
</gene>
<dbReference type="STRING" id="229205.SAMN05444372_104201"/>
<dbReference type="EMBL" id="FQWF01000004">
    <property type="protein sequence ID" value="SHG30584.1"/>
    <property type="molecule type" value="Genomic_DNA"/>
</dbReference>
<protein>
    <recommendedName>
        <fullName evidence="3">Four helix bundle protein</fullName>
    </recommendedName>
</protein>
<dbReference type="Proteomes" id="UP000184020">
    <property type="component" value="Unassembled WGS sequence"/>
</dbReference>
<reference evidence="2" key="1">
    <citation type="submission" date="2016-11" db="EMBL/GenBank/DDBJ databases">
        <authorList>
            <person name="Varghese N."/>
            <person name="Submissions S."/>
        </authorList>
    </citation>
    <scope>NUCLEOTIDE SEQUENCE [LARGE SCALE GENOMIC DNA]</scope>
    <source>
        <strain evidence="2">DSM 17659</strain>
    </source>
</reference>
<sequence>MSRYDKIKNLPIYKKAALIFQLVDSLMASLPDDDYLQDTKNFMRTDAMIMQAKIVGAESGDLYSIRMQNAALIREHAMHLYVQVGSLRFHESYKDLEYVKLIRKEIEEFRLLFLAWVNNFDRTNHIWDEWGLFNPPGAIEPDEEENFKDDDFDIDDFLNDFSDGDDDDDDDDV</sequence>
<dbReference type="AlphaFoldDB" id="A0A1M5IQH7"/>
<evidence type="ECO:0000313" key="2">
    <source>
        <dbReference type="Proteomes" id="UP000184020"/>
    </source>
</evidence>
<keyword evidence="2" id="KW-1185">Reference proteome</keyword>
<dbReference type="RefSeq" id="WP_211517674.1">
    <property type="nucleotide sequence ID" value="NZ_FQWF01000004.1"/>
</dbReference>